<dbReference type="PANTHER" id="PTHR32196:SF72">
    <property type="entry name" value="RIBOSE IMPORT PERMEASE PROTEIN RBSC"/>
    <property type="match status" value="1"/>
</dbReference>
<comment type="caution">
    <text evidence="7">The sequence shown here is derived from an EMBL/GenBank/DDBJ whole genome shotgun (WGS) entry which is preliminary data.</text>
</comment>
<feature type="transmembrane region" description="Helical" evidence="6">
    <location>
        <begin position="151"/>
        <end position="179"/>
    </location>
</feature>
<dbReference type="AlphaFoldDB" id="A0A9D1NZV4"/>
<proteinExistence type="predicted"/>
<feature type="transmembrane region" description="Helical" evidence="6">
    <location>
        <begin position="266"/>
        <end position="285"/>
    </location>
</feature>
<feature type="transmembrane region" description="Helical" evidence="6">
    <location>
        <begin position="51"/>
        <end position="80"/>
    </location>
</feature>
<dbReference type="InterPro" id="IPR001851">
    <property type="entry name" value="ABC_transp_permease"/>
</dbReference>
<reference evidence="7" key="1">
    <citation type="submission" date="2020-10" db="EMBL/GenBank/DDBJ databases">
        <authorList>
            <person name="Gilroy R."/>
        </authorList>
    </citation>
    <scope>NUCLEOTIDE SEQUENCE</scope>
    <source>
        <strain evidence="7">ChiBcec6-7307</strain>
    </source>
</reference>
<evidence type="ECO:0000256" key="1">
    <source>
        <dbReference type="ARBA" id="ARBA00004651"/>
    </source>
</evidence>
<dbReference type="GO" id="GO:0022857">
    <property type="term" value="F:transmembrane transporter activity"/>
    <property type="evidence" value="ECO:0007669"/>
    <property type="project" value="InterPro"/>
</dbReference>
<feature type="transmembrane region" description="Helical" evidence="6">
    <location>
        <begin position="92"/>
        <end position="113"/>
    </location>
</feature>
<reference evidence="7" key="2">
    <citation type="journal article" date="2021" name="PeerJ">
        <title>Extensive microbial diversity within the chicken gut microbiome revealed by metagenomics and culture.</title>
        <authorList>
            <person name="Gilroy R."/>
            <person name="Ravi A."/>
            <person name="Getino M."/>
            <person name="Pursley I."/>
            <person name="Horton D.L."/>
            <person name="Alikhan N.F."/>
            <person name="Baker D."/>
            <person name="Gharbi K."/>
            <person name="Hall N."/>
            <person name="Watson M."/>
            <person name="Adriaenssens E.M."/>
            <person name="Foster-Nyarko E."/>
            <person name="Jarju S."/>
            <person name="Secka A."/>
            <person name="Antonio M."/>
            <person name="Oren A."/>
            <person name="Chaudhuri R.R."/>
            <person name="La Ragione R."/>
            <person name="Hildebrand F."/>
            <person name="Pallen M.J."/>
        </authorList>
    </citation>
    <scope>NUCLEOTIDE SEQUENCE</scope>
    <source>
        <strain evidence="7">ChiBcec6-7307</strain>
    </source>
</reference>
<gene>
    <name evidence="7" type="ORF">IAC80_03515</name>
</gene>
<evidence type="ECO:0000256" key="5">
    <source>
        <dbReference type="ARBA" id="ARBA00023136"/>
    </source>
</evidence>
<keyword evidence="2" id="KW-1003">Cell membrane</keyword>
<dbReference type="EMBL" id="DVOS01000036">
    <property type="protein sequence ID" value="HIV22988.1"/>
    <property type="molecule type" value="Genomic_DNA"/>
</dbReference>
<dbReference type="PANTHER" id="PTHR32196">
    <property type="entry name" value="ABC TRANSPORTER PERMEASE PROTEIN YPHD-RELATED-RELATED"/>
    <property type="match status" value="1"/>
</dbReference>
<dbReference type="Pfam" id="PF02653">
    <property type="entry name" value="BPD_transp_2"/>
    <property type="match status" value="1"/>
</dbReference>
<evidence type="ECO:0000256" key="2">
    <source>
        <dbReference type="ARBA" id="ARBA00022475"/>
    </source>
</evidence>
<evidence type="ECO:0000256" key="3">
    <source>
        <dbReference type="ARBA" id="ARBA00022692"/>
    </source>
</evidence>
<organism evidence="7 8">
    <name type="scientific">Candidatus Merdiplasma excrementigallinarum</name>
    <dbReference type="NCBI Taxonomy" id="2840864"/>
    <lineage>
        <taxon>Bacteria</taxon>
        <taxon>Bacillati</taxon>
        <taxon>Bacillota</taxon>
        <taxon>Clostridia</taxon>
        <taxon>Lachnospirales</taxon>
        <taxon>Lachnospiraceae</taxon>
        <taxon>Lachnospiraceae incertae sedis</taxon>
        <taxon>Candidatus Merdiplasma</taxon>
    </lineage>
</organism>
<feature type="transmembrane region" description="Helical" evidence="6">
    <location>
        <begin position="212"/>
        <end position="231"/>
    </location>
</feature>
<evidence type="ECO:0000256" key="4">
    <source>
        <dbReference type="ARBA" id="ARBA00022989"/>
    </source>
</evidence>
<keyword evidence="3 6" id="KW-0812">Transmembrane</keyword>
<name>A0A9D1NZV4_9FIRM</name>
<sequence length="315" mass="32853">MNKKKSFNISSFRELLLVGVVLLLCVIWTAMNSQFMSLNNITNILRQGSYTAIAAVGMTMVIVIGEIDLSAGSLVCASGLAGAMVCKNTGNAFLAVITALAVGLLVGCVNGILCAYGKLPGFIATLASMTVLRGLAYIITGGNSVVWQSEAFTSIGTGYIGVIPIPVIIMCVVILFGYIVTSKLKFGRYIYAVGGNSDASKWSGIPVEKVKIIVYMIMGVLTALAGLIITARLGSGQPSAGQNFEMDCITAAVVGGTSMSGGRGKIFGTIVGVLLLTVLTNGMTLVGINTYWQQVLKGVIIVISVLADTRSKGKK</sequence>
<accession>A0A9D1NZV4</accession>
<dbReference type="CDD" id="cd06579">
    <property type="entry name" value="TM_PBP1_transp_AraH_like"/>
    <property type="match status" value="1"/>
</dbReference>
<keyword evidence="5 6" id="KW-0472">Membrane</keyword>
<evidence type="ECO:0000313" key="7">
    <source>
        <dbReference type="EMBL" id="HIV22988.1"/>
    </source>
</evidence>
<evidence type="ECO:0000313" key="8">
    <source>
        <dbReference type="Proteomes" id="UP000886889"/>
    </source>
</evidence>
<comment type="subcellular location">
    <subcellularLocation>
        <location evidence="1">Cell membrane</location>
        <topology evidence="1">Multi-pass membrane protein</topology>
    </subcellularLocation>
</comment>
<dbReference type="GO" id="GO:0005886">
    <property type="term" value="C:plasma membrane"/>
    <property type="evidence" value="ECO:0007669"/>
    <property type="project" value="UniProtKB-SubCell"/>
</dbReference>
<evidence type="ECO:0000256" key="6">
    <source>
        <dbReference type="SAM" id="Phobius"/>
    </source>
</evidence>
<protein>
    <submittedName>
        <fullName evidence="7">ABC transporter permease</fullName>
    </submittedName>
</protein>
<dbReference type="Proteomes" id="UP000886889">
    <property type="component" value="Unassembled WGS sequence"/>
</dbReference>
<feature type="transmembrane region" description="Helical" evidence="6">
    <location>
        <begin position="12"/>
        <end position="31"/>
    </location>
</feature>
<feature type="transmembrane region" description="Helical" evidence="6">
    <location>
        <begin position="119"/>
        <end position="139"/>
    </location>
</feature>
<keyword evidence="4 6" id="KW-1133">Transmembrane helix</keyword>